<gene>
    <name evidence="2" type="ORF">CC78DRAFT_586339</name>
</gene>
<accession>A0A9P4K444</accession>
<organism evidence="2 3">
    <name type="scientific">Lojkania enalia</name>
    <dbReference type="NCBI Taxonomy" id="147567"/>
    <lineage>
        <taxon>Eukaryota</taxon>
        <taxon>Fungi</taxon>
        <taxon>Dikarya</taxon>
        <taxon>Ascomycota</taxon>
        <taxon>Pezizomycotina</taxon>
        <taxon>Dothideomycetes</taxon>
        <taxon>Pleosporomycetidae</taxon>
        <taxon>Pleosporales</taxon>
        <taxon>Pleosporales incertae sedis</taxon>
        <taxon>Lojkania</taxon>
    </lineage>
</organism>
<dbReference type="EMBL" id="ML986721">
    <property type="protein sequence ID" value="KAF2259099.1"/>
    <property type="molecule type" value="Genomic_DNA"/>
</dbReference>
<proteinExistence type="predicted"/>
<reference evidence="3" key="1">
    <citation type="journal article" date="2020" name="Stud. Mycol.">
        <title>101 Dothideomycetes genomes: A test case for predicting lifestyles and emergence of pathogens.</title>
        <authorList>
            <person name="Haridas S."/>
            <person name="Albert R."/>
            <person name="Binder M."/>
            <person name="Bloem J."/>
            <person name="LaButti K."/>
            <person name="Salamov A."/>
            <person name="Andreopoulos B."/>
            <person name="Baker S."/>
            <person name="Barry K."/>
            <person name="Bills G."/>
            <person name="Bluhm B."/>
            <person name="Cannon C."/>
            <person name="Castanera R."/>
            <person name="Culley D."/>
            <person name="Daum C."/>
            <person name="Ezra D."/>
            <person name="Gonzalez J."/>
            <person name="Henrissat B."/>
            <person name="Kuo A."/>
            <person name="Liang C."/>
            <person name="Lipzen A."/>
            <person name="Lutzoni F."/>
            <person name="Magnuson J."/>
            <person name="Mondo S."/>
            <person name="Nolan M."/>
            <person name="Ohm R."/>
            <person name="Pangilinan J."/>
            <person name="Park H.-J."/>
            <person name="Ramirez L."/>
            <person name="Alfaro M."/>
            <person name="Sun H."/>
            <person name="Tritt A."/>
            <person name="Yoshinaga Y."/>
            <person name="Zwiers L.-H."/>
            <person name="Turgeon B."/>
            <person name="Goodwin S."/>
            <person name="Spatafora J."/>
            <person name="Crous P."/>
            <person name="Grigoriev I."/>
        </authorList>
    </citation>
    <scope>NUCLEOTIDE SEQUENCE [LARGE SCALE GENOMIC DNA]</scope>
    <source>
        <strain evidence="3">CBS 304.66</strain>
    </source>
</reference>
<protein>
    <submittedName>
        <fullName evidence="2">Uncharacterized protein</fullName>
    </submittedName>
</protein>
<dbReference type="AlphaFoldDB" id="A0A9P4K444"/>
<evidence type="ECO:0000256" key="1">
    <source>
        <dbReference type="SAM" id="MobiDB-lite"/>
    </source>
</evidence>
<sequence length="184" mass="19626">MSLRESWDWIAKGEIHLGTFETAPRVLGPVSMVSSATRKHSDGKAGGSSRAPSTDPKVAAWGNEALANCQVVPQSRIRTIPIPKATLAVVGPGNFHFPPYFGGLNNSSWQGRLELCSEMESCTIQALPAYGIDARSSWDSGLSAKVGRSEGSLVGNDRPWSLLHWHGSARAWKEQAAGPGFGKG</sequence>
<keyword evidence="3" id="KW-1185">Reference proteome</keyword>
<evidence type="ECO:0000313" key="3">
    <source>
        <dbReference type="Proteomes" id="UP000800093"/>
    </source>
</evidence>
<name>A0A9P4K444_9PLEO</name>
<evidence type="ECO:0000313" key="2">
    <source>
        <dbReference type="EMBL" id="KAF2259099.1"/>
    </source>
</evidence>
<feature type="region of interest" description="Disordered" evidence="1">
    <location>
        <begin position="33"/>
        <end position="56"/>
    </location>
</feature>
<comment type="caution">
    <text evidence="2">The sequence shown here is derived from an EMBL/GenBank/DDBJ whole genome shotgun (WGS) entry which is preliminary data.</text>
</comment>
<dbReference type="Proteomes" id="UP000800093">
    <property type="component" value="Unassembled WGS sequence"/>
</dbReference>